<feature type="region of interest" description="Disordered" evidence="1">
    <location>
        <begin position="1"/>
        <end position="78"/>
    </location>
</feature>
<accession>A0AAV9BM97</accession>
<dbReference type="Gene3D" id="1.10.3450.10">
    <property type="entry name" value="TTHA0068-like"/>
    <property type="match status" value="1"/>
</dbReference>
<evidence type="ECO:0000256" key="1">
    <source>
        <dbReference type="SAM" id="MobiDB-lite"/>
    </source>
</evidence>
<protein>
    <recommendedName>
        <fullName evidence="4">DUF309 domain-containing protein</fullName>
    </recommendedName>
</protein>
<evidence type="ECO:0000313" key="3">
    <source>
        <dbReference type="Proteomes" id="UP001179952"/>
    </source>
</evidence>
<dbReference type="SUPFAM" id="SSF140663">
    <property type="entry name" value="TTHA0068-like"/>
    <property type="match status" value="1"/>
</dbReference>
<proteinExistence type="predicted"/>
<evidence type="ECO:0000313" key="2">
    <source>
        <dbReference type="EMBL" id="KAK1277532.1"/>
    </source>
</evidence>
<dbReference type="InterPro" id="IPR005500">
    <property type="entry name" value="DUF309"/>
</dbReference>
<reference evidence="2" key="1">
    <citation type="journal article" date="2023" name="Nat. Commun.">
        <title>Diploid and tetraploid genomes of Acorus and the evolution of monocots.</title>
        <authorList>
            <person name="Ma L."/>
            <person name="Liu K.W."/>
            <person name="Li Z."/>
            <person name="Hsiao Y.Y."/>
            <person name="Qi Y."/>
            <person name="Fu T."/>
            <person name="Tang G.D."/>
            <person name="Zhang D."/>
            <person name="Sun W.H."/>
            <person name="Liu D.K."/>
            <person name="Li Y."/>
            <person name="Chen G.Z."/>
            <person name="Liu X.D."/>
            <person name="Liao X.Y."/>
            <person name="Jiang Y.T."/>
            <person name="Yu X."/>
            <person name="Hao Y."/>
            <person name="Huang J."/>
            <person name="Zhao X.W."/>
            <person name="Ke S."/>
            <person name="Chen Y.Y."/>
            <person name="Wu W.L."/>
            <person name="Hsu J.L."/>
            <person name="Lin Y.F."/>
            <person name="Huang M.D."/>
            <person name="Li C.Y."/>
            <person name="Huang L."/>
            <person name="Wang Z.W."/>
            <person name="Zhao X."/>
            <person name="Zhong W.Y."/>
            <person name="Peng D.H."/>
            <person name="Ahmad S."/>
            <person name="Lan S."/>
            <person name="Zhang J.S."/>
            <person name="Tsai W.C."/>
            <person name="Van de Peer Y."/>
            <person name="Liu Z.J."/>
        </authorList>
    </citation>
    <scope>NUCLEOTIDE SEQUENCE</scope>
    <source>
        <strain evidence="2">SCP</strain>
    </source>
</reference>
<dbReference type="PANTHER" id="PTHR34796:SF1">
    <property type="entry name" value="EXPRESSED PROTEIN"/>
    <property type="match status" value="1"/>
</dbReference>
<name>A0AAV9BM97_ACOGR</name>
<organism evidence="2 3">
    <name type="scientific">Acorus gramineus</name>
    <name type="common">Dwarf sweet flag</name>
    <dbReference type="NCBI Taxonomy" id="55184"/>
    <lineage>
        <taxon>Eukaryota</taxon>
        <taxon>Viridiplantae</taxon>
        <taxon>Streptophyta</taxon>
        <taxon>Embryophyta</taxon>
        <taxon>Tracheophyta</taxon>
        <taxon>Spermatophyta</taxon>
        <taxon>Magnoliopsida</taxon>
        <taxon>Liliopsida</taxon>
        <taxon>Acoraceae</taxon>
        <taxon>Acorus</taxon>
    </lineage>
</organism>
<gene>
    <name evidence="2" type="ORF">QJS04_geneDACA003527</name>
</gene>
<dbReference type="Pfam" id="PF03745">
    <property type="entry name" value="DUF309"/>
    <property type="match status" value="1"/>
</dbReference>
<dbReference type="PANTHER" id="PTHR34796">
    <property type="entry name" value="EXPRESSED PROTEIN"/>
    <property type="match status" value="1"/>
</dbReference>
<dbReference type="InterPro" id="IPR023203">
    <property type="entry name" value="TTHA0068_sf"/>
</dbReference>
<sequence>MVFSPDSSMAGCENKDHKKRKGQRKTMAGVAGILFAPPPRDSRTRRSLSKPRNPLNPLAFSPPPRNRGSSSTGAGDLRLGYRLRSDEREFEWASDGGGFDRAVSLFNGGDYHACHDVLEDLWNVAEEPRRTLIHGILQCAVGFHHLFNKNHRGAMMELGEGLCKLRKMGFESGPFYRFEEEVSAALDFLYKTQMELAACANDLCLTMDGSERSYQLLGTFAAGQRLYSLENDDNGVSHIVFYPDGPYQLDKLLKVKLPTLHATDEHLKACEYS</sequence>
<comment type="caution">
    <text evidence="2">The sequence shown here is derived from an EMBL/GenBank/DDBJ whole genome shotgun (WGS) entry which is preliminary data.</text>
</comment>
<dbReference type="Proteomes" id="UP001179952">
    <property type="component" value="Unassembled WGS sequence"/>
</dbReference>
<dbReference type="EMBL" id="JAUJYN010000002">
    <property type="protein sequence ID" value="KAK1277532.1"/>
    <property type="molecule type" value="Genomic_DNA"/>
</dbReference>
<evidence type="ECO:0008006" key="4">
    <source>
        <dbReference type="Google" id="ProtNLM"/>
    </source>
</evidence>
<reference evidence="2" key="2">
    <citation type="submission" date="2023-06" db="EMBL/GenBank/DDBJ databases">
        <authorList>
            <person name="Ma L."/>
            <person name="Liu K.-W."/>
            <person name="Li Z."/>
            <person name="Hsiao Y.-Y."/>
            <person name="Qi Y."/>
            <person name="Fu T."/>
            <person name="Tang G."/>
            <person name="Zhang D."/>
            <person name="Sun W.-H."/>
            <person name="Liu D.-K."/>
            <person name="Li Y."/>
            <person name="Chen G.-Z."/>
            <person name="Liu X.-D."/>
            <person name="Liao X.-Y."/>
            <person name="Jiang Y.-T."/>
            <person name="Yu X."/>
            <person name="Hao Y."/>
            <person name="Huang J."/>
            <person name="Zhao X.-W."/>
            <person name="Ke S."/>
            <person name="Chen Y.-Y."/>
            <person name="Wu W.-L."/>
            <person name="Hsu J.-L."/>
            <person name="Lin Y.-F."/>
            <person name="Huang M.-D."/>
            <person name="Li C.-Y."/>
            <person name="Huang L."/>
            <person name="Wang Z.-W."/>
            <person name="Zhao X."/>
            <person name="Zhong W.-Y."/>
            <person name="Peng D.-H."/>
            <person name="Ahmad S."/>
            <person name="Lan S."/>
            <person name="Zhang J.-S."/>
            <person name="Tsai W.-C."/>
            <person name="Van De Peer Y."/>
            <person name="Liu Z.-J."/>
        </authorList>
    </citation>
    <scope>NUCLEOTIDE SEQUENCE</scope>
    <source>
        <strain evidence="2">SCP</strain>
        <tissue evidence="2">Leaves</tissue>
    </source>
</reference>
<dbReference type="AlphaFoldDB" id="A0AAV9BM97"/>
<keyword evidence="3" id="KW-1185">Reference proteome</keyword>